<dbReference type="EMBL" id="FN908473">
    <property type="protein sequence ID" value="CBM43241.1"/>
    <property type="molecule type" value="Genomic_DNA"/>
</dbReference>
<name>D7GN95_9ZZZZ</name>
<dbReference type="InterPro" id="IPR050131">
    <property type="entry name" value="Peptidase_S8_subtilisin-like"/>
</dbReference>
<dbReference type="PROSITE" id="PS51892">
    <property type="entry name" value="SUBTILASE"/>
    <property type="match status" value="1"/>
</dbReference>
<reference evidence="7" key="1">
    <citation type="journal article" date="2011" name="Microb. Biotechnol.">
        <title>Enzymes for the laundry industries: tapping the vast metagenomic pool of alkaline proteases.</title>
        <authorList>
            <person name="Niehaus F."/>
            <person name="Gabor E."/>
            <person name="Wieland S."/>
            <person name="Siegert P."/>
            <person name="Maurer K.H."/>
            <person name="Eck J."/>
        </authorList>
    </citation>
    <scope>NUCLEOTIDE SEQUENCE</scope>
    <source>
        <strain evidence="7">SMalki007_M17_H18</strain>
    </source>
</reference>
<dbReference type="Gene3D" id="3.40.50.200">
    <property type="entry name" value="Peptidase S8/S53 domain"/>
    <property type="match status" value="1"/>
</dbReference>
<dbReference type="GO" id="GO:0006508">
    <property type="term" value="P:proteolysis"/>
    <property type="evidence" value="ECO:0007669"/>
    <property type="project" value="UniProtKB-KW"/>
</dbReference>
<keyword evidence="2 7" id="KW-0645">Protease</keyword>
<evidence type="ECO:0000256" key="1">
    <source>
        <dbReference type="ARBA" id="ARBA00011073"/>
    </source>
</evidence>
<sequence length="566" mass="60667">MELERELIVITRAEEGAPVPGAAPVDLSRIVSEAGGAMHRLFTAAPEAPPEALGAGAAAGALPAEVTFYRVDAPDERLEDLARRLQELPTVEAAYVKPPASPAVLTEVELPRGELGINDMSPRPEEPAATPDFTSRQGYLNAAPEGIDARFAWTRPGGSGAGVRIIDIEGAWRFTHEDLAQNQGGMVFGAASSDLGWRNHGTAVIGEFGGDRNTFGITGICPDANVRAISIFGGVGSAGAIRQAADLLNPGDVILIELHRAGPRHNFAPRLDQAGYVAIEWWPDDYQAIRYAVNKGVIVVEAAGNGQENLDDAIYDTNPPAPFGPFPSWWRNPYRRAPLDSGAIVVGAGAPPPGTHGRNHGPDRSRLGFSNYGALVDAQGWGREVTTTGYGDLQGGSNEDLWYTDTFSGTSSASPIVVGAIAGVQGVLGAAGRIPMSPARAREVLRATGSPQQDAPGRPAAQRIGNRPNMRQMIDYVLPTRTWIGVQFTGVVPANQTSRWFTHSWPAHWHVIWTVVPTSVTPGGPQIRWRVQVERASDRHITYWIEITNLTNVPVNIEARYAVLGW</sequence>
<dbReference type="SUPFAM" id="SSF52743">
    <property type="entry name" value="Subtilisin-like"/>
    <property type="match status" value="1"/>
</dbReference>
<dbReference type="PANTHER" id="PTHR43806">
    <property type="entry name" value="PEPTIDASE S8"/>
    <property type="match status" value="1"/>
</dbReference>
<feature type="domain" description="Peptidase S8/S53" evidence="6">
    <location>
        <begin position="192"/>
        <end position="449"/>
    </location>
</feature>
<dbReference type="InterPro" id="IPR000209">
    <property type="entry name" value="Peptidase_S8/S53_dom"/>
</dbReference>
<evidence type="ECO:0000256" key="4">
    <source>
        <dbReference type="ARBA" id="ARBA00022825"/>
    </source>
</evidence>
<dbReference type="InterPro" id="IPR036852">
    <property type="entry name" value="Peptidase_S8/S53_dom_sf"/>
</dbReference>
<protein>
    <submittedName>
        <fullName evidence="7">Serine protease</fullName>
    </submittedName>
</protein>
<keyword evidence="4" id="KW-0720">Serine protease</keyword>
<dbReference type="InterPro" id="IPR023828">
    <property type="entry name" value="Peptidase_S8_Ser-AS"/>
</dbReference>
<accession>D7GN95</accession>
<keyword evidence="3" id="KW-0378">Hydrolase</keyword>
<dbReference type="PANTHER" id="PTHR43806:SF11">
    <property type="entry name" value="CEREVISIN-RELATED"/>
    <property type="match status" value="1"/>
</dbReference>
<evidence type="ECO:0000313" key="7">
    <source>
        <dbReference type="EMBL" id="CBM43241.1"/>
    </source>
</evidence>
<dbReference type="AlphaFoldDB" id="D7GN95"/>
<evidence type="ECO:0000259" key="6">
    <source>
        <dbReference type="Pfam" id="PF00082"/>
    </source>
</evidence>
<dbReference type="PRINTS" id="PR00723">
    <property type="entry name" value="SUBTILISIN"/>
</dbReference>
<proteinExistence type="inferred from homology"/>
<comment type="similarity">
    <text evidence="1">Belongs to the peptidase S8 family.</text>
</comment>
<dbReference type="Pfam" id="PF00082">
    <property type="entry name" value="Peptidase_S8"/>
    <property type="match status" value="1"/>
</dbReference>
<evidence type="ECO:0000256" key="5">
    <source>
        <dbReference type="SAM" id="MobiDB-lite"/>
    </source>
</evidence>
<evidence type="ECO:0000256" key="3">
    <source>
        <dbReference type="ARBA" id="ARBA00022801"/>
    </source>
</evidence>
<feature type="region of interest" description="Disordered" evidence="5">
    <location>
        <begin position="115"/>
        <end position="136"/>
    </location>
</feature>
<dbReference type="PROSITE" id="PS00138">
    <property type="entry name" value="SUBTILASE_SER"/>
    <property type="match status" value="1"/>
</dbReference>
<evidence type="ECO:0000256" key="2">
    <source>
        <dbReference type="ARBA" id="ARBA00022670"/>
    </source>
</evidence>
<dbReference type="CDD" id="cd04843">
    <property type="entry name" value="Peptidases_S8_11"/>
    <property type="match status" value="1"/>
</dbReference>
<organism evidence="7">
    <name type="scientific">uncultured organism</name>
    <dbReference type="NCBI Taxonomy" id="155900"/>
    <lineage>
        <taxon>unclassified sequences</taxon>
        <taxon>environmental samples</taxon>
    </lineage>
</organism>
<dbReference type="InterPro" id="IPR034073">
    <property type="entry name" value="Subtilisin_DY-like_dom"/>
</dbReference>
<dbReference type="InterPro" id="IPR015500">
    <property type="entry name" value="Peptidase_S8_subtilisin-rel"/>
</dbReference>
<dbReference type="GO" id="GO:0004252">
    <property type="term" value="F:serine-type endopeptidase activity"/>
    <property type="evidence" value="ECO:0007669"/>
    <property type="project" value="InterPro"/>
</dbReference>